<evidence type="ECO:0000256" key="2">
    <source>
        <dbReference type="ARBA" id="ARBA00009347"/>
    </source>
</evidence>
<evidence type="ECO:0000256" key="4">
    <source>
        <dbReference type="ARBA" id="ARBA00022630"/>
    </source>
</evidence>
<keyword evidence="5 7" id="KW-0274">FAD</keyword>
<gene>
    <name evidence="11" type="ORF">DJ019_16585</name>
</gene>
<dbReference type="Pfam" id="PF02771">
    <property type="entry name" value="Acyl-CoA_dh_N"/>
    <property type="match status" value="1"/>
</dbReference>
<evidence type="ECO:0000256" key="7">
    <source>
        <dbReference type="RuleBase" id="RU362125"/>
    </source>
</evidence>
<evidence type="ECO:0000256" key="5">
    <source>
        <dbReference type="ARBA" id="ARBA00022827"/>
    </source>
</evidence>
<dbReference type="SUPFAM" id="SSF56645">
    <property type="entry name" value="Acyl-CoA dehydrogenase NM domain-like"/>
    <property type="match status" value="1"/>
</dbReference>
<dbReference type="InterPro" id="IPR009075">
    <property type="entry name" value="AcylCo_DH/oxidase_C"/>
</dbReference>
<dbReference type="SUPFAM" id="SSF47203">
    <property type="entry name" value="Acyl-CoA dehydrogenase C-terminal domain-like"/>
    <property type="match status" value="1"/>
</dbReference>
<dbReference type="OrthoDB" id="9780544at2"/>
<evidence type="ECO:0000256" key="6">
    <source>
        <dbReference type="ARBA" id="ARBA00023002"/>
    </source>
</evidence>
<dbReference type="InterPro" id="IPR037069">
    <property type="entry name" value="AcylCoA_DH/ox_N_sf"/>
</dbReference>
<dbReference type="Pfam" id="PF02770">
    <property type="entry name" value="Acyl-CoA_dh_M"/>
    <property type="match status" value="1"/>
</dbReference>
<keyword evidence="4 7" id="KW-0285">Flavoprotein</keyword>
<dbReference type="GO" id="GO:0033539">
    <property type="term" value="P:fatty acid beta-oxidation using acyl-CoA dehydrogenase"/>
    <property type="evidence" value="ECO:0007669"/>
    <property type="project" value="TreeGrafter"/>
</dbReference>
<dbReference type="Pfam" id="PF00441">
    <property type="entry name" value="Acyl-CoA_dh_1"/>
    <property type="match status" value="1"/>
</dbReference>
<dbReference type="Proteomes" id="UP000249524">
    <property type="component" value="Unassembled WGS sequence"/>
</dbReference>
<comment type="similarity">
    <text evidence="2 7">Belongs to the acyl-CoA dehydrogenase family.</text>
</comment>
<dbReference type="PANTHER" id="PTHR48083">
    <property type="entry name" value="MEDIUM-CHAIN SPECIFIC ACYL-COA DEHYDROGENASE, MITOCHONDRIAL-RELATED"/>
    <property type="match status" value="1"/>
</dbReference>
<evidence type="ECO:0000313" key="11">
    <source>
        <dbReference type="EMBL" id="RAK63344.1"/>
    </source>
</evidence>
<dbReference type="Gene3D" id="2.40.110.10">
    <property type="entry name" value="Butyryl-CoA Dehydrogenase, subunit A, domain 2"/>
    <property type="match status" value="1"/>
</dbReference>
<feature type="domain" description="Acyl-CoA oxidase/dehydrogenase middle" evidence="9">
    <location>
        <begin position="131"/>
        <end position="209"/>
    </location>
</feature>
<protein>
    <submittedName>
        <fullName evidence="11">Acyl-CoA dehydrogenase</fullName>
    </submittedName>
</protein>
<dbReference type="InterPro" id="IPR013786">
    <property type="entry name" value="AcylCoA_DH/ox_N"/>
</dbReference>
<dbReference type="GO" id="GO:0003995">
    <property type="term" value="F:acyl-CoA dehydrogenase activity"/>
    <property type="evidence" value="ECO:0007669"/>
    <property type="project" value="TreeGrafter"/>
</dbReference>
<comment type="caution">
    <text evidence="11">The sequence shown here is derived from an EMBL/GenBank/DDBJ whole genome shotgun (WGS) entry which is preliminary data.</text>
</comment>
<evidence type="ECO:0000313" key="12">
    <source>
        <dbReference type="Proteomes" id="UP000249524"/>
    </source>
</evidence>
<dbReference type="InterPro" id="IPR006091">
    <property type="entry name" value="Acyl-CoA_Oxase/DH_mid-dom"/>
</dbReference>
<dbReference type="GO" id="GO:0050660">
    <property type="term" value="F:flavin adenine dinucleotide binding"/>
    <property type="evidence" value="ECO:0007669"/>
    <property type="project" value="InterPro"/>
</dbReference>
<evidence type="ECO:0000259" key="10">
    <source>
        <dbReference type="Pfam" id="PF02771"/>
    </source>
</evidence>
<dbReference type="Gene3D" id="1.20.140.10">
    <property type="entry name" value="Butyryl-CoA Dehydrogenase, subunit A, domain 3"/>
    <property type="match status" value="1"/>
</dbReference>
<dbReference type="AlphaFoldDB" id="A0A328BC21"/>
<dbReference type="Gene3D" id="1.10.540.10">
    <property type="entry name" value="Acyl-CoA dehydrogenase/oxidase, N-terminal domain"/>
    <property type="match status" value="1"/>
</dbReference>
<accession>A0A328BC21</accession>
<dbReference type="RefSeq" id="WP_111277184.1">
    <property type="nucleotide sequence ID" value="NZ_QFYS01000008.1"/>
</dbReference>
<comment type="subunit">
    <text evidence="3">Homodimer.</text>
</comment>
<dbReference type="InterPro" id="IPR050741">
    <property type="entry name" value="Acyl-CoA_dehydrogenase"/>
</dbReference>
<dbReference type="GO" id="GO:0005737">
    <property type="term" value="C:cytoplasm"/>
    <property type="evidence" value="ECO:0007669"/>
    <property type="project" value="TreeGrafter"/>
</dbReference>
<feature type="domain" description="Acyl-CoA dehydrogenase/oxidase N-terminal" evidence="10">
    <location>
        <begin position="15"/>
        <end position="127"/>
    </location>
</feature>
<feature type="domain" description="Acyl-CoA dehydrogenase/oxidase C-terminal" evidence="8">
    <location>
        <begin position="247"/>
        <end position="395"/>
    </location>
</feature>
<dbReference type="PANTHER" id="PTHR48083:SF13">
    <property type="entry name" value="ACYL-COA DEHYDROGENASE FAMILY MEMBER 11"/>
    <property type="match status" value="1"/>
</dbReference>
<evidence type="ECO:0000259" key="9">
    <source>
        <dbReference type="Pfam" id="PF02770"/>
    </source>
</evidence>
<dbReference type="FunFam" id="2.40.110.10:FF:000002">
    <property type="entry name" value="Acyl-CoA dehydrogenase fadE12"/>
    <property type="match status" value="1"/>
</dbReference>
<dbReference type="InterPro" id="IPR046373">
    <property type="entry name" value="Acyl-CoA_Oxase/DH_mid-dom_sf"/>
</dbReference>
<dbReference type="InterPro" id="IPR036250">
    <property type="entry name" value="AcylCo_DH-like_C"/>
</dbReference>
<dbReference type="EMBL" id="QFYS01000008">
    <property type="protein sequence ID" value="RAK63344.1"/>
    <property type="molecule type" value="Genomic_DNA"/>
</dbReference>
<keyword evidence="12" id="KW-1185">Reference proteome</keyword>
<evidence type="ECO:0000256" key="3">
    <source>
        <dbReference type="ARBA" id="ARBA00011738"/>
    </source>
</evidence>
<name>A0A328BC21_9CAUL</name>
<sequence length="441" mass="49321">MAWDFETDPEFQKKLDWIEDFMREEVEPLSHLGLAVYSSEGRQKFIKPLQQQVKDQGLWACHLGPELGGQGFGQLKLGLMNEKLGRNGLAPTIFGCQAPDSGNAEIIAHYGTEKQKEQYLWPLLNGDIRSAFSMSEPTGGSDPLTFQTRAVLDGNEWVINGEKWFSTNAKYAKVLVLYAITDPDAKDPYRRTSIFLVPTDTPGVEIVRNVAVGAGGEIGGGNEAYVRYNNVRLPYDALLGDRGAAFVIAQVRLGGGRVHHAMRTVGACRHALDLMCRRAVSRTTREGRLADLQMVQEQIADSWIAVESFRLLVLRTAWLIDKHKDYQKVRKDIAAIKVAMPKVYHDVATKAAHLHGALGVSNEMPFMHMVNSSLVMGIADGPTEVHKVTLAKQILKDYQPDNDLFPSYHIPKLREEAQKRFAKELGEIREHYAARRQAEKA</sequence>
<keyword evidence="6 7" id="KW-0560">Oxidoreductase</keyword>
<dbReference type="InterPro" id="IPR009100">
    <property type="entry name" value="AcylCoA_DH/oxidase_NM_dom_sf"/>
</dbReference>
<evidence type="ECO:0000259" key="8">
    <source>
        <dbReference type="Pfam" id="PF00441"/>
    </source>
</evidence>
<proteinExistence type="inferred from homology"/>
<reference evidence="11 12" key="1">
    <citation type="submission" date="2018-05" db="EMBL/GenBank/DDBJ databases">
        <authorList>
            <person name="Lanie J.A."/>
            <person name="Ng W.-L."/>
            <person name="Kazmierczak K.M."/>
            <person name="Andrzejewski T.M."/>
            <person name="Davidsen T.M."/>
            <person name="Wayne K.J."/>
            <person name="Tettelin H."/>
            <person name="Glass J.I."/>
            <person name="Rusch D."/>
            <person name="Podicherti R."/>
            <person name="Tsui H.-C.T."/>
            <person name="Winkler M.E."/>
        </authorList>
    </citation>
    <scope>NUCLEOTIDE SEQUENCE [LARGE SCALE GENOMIC DNA]</scope>
    <source>
        <strain evidence="11 12">BUT-10</strain>
    </source>
</reference>
<evidence type="ECO:0000256" key="1">
    <source>
        <dbReference type="ARBA" id="ARBA00001974"/>
    </source>
</evidence>
<comment type="cofactor">
    <cofactor evidence="1 7">
        <name>FAD</name>
        <dbReference type="ChEBI" id="CHEBI:57692"/>
    </cofactor>
</comment>
<organism evidence="11 12">
    <name type="scientific">Phenylobacterium kunshanense</name>
    <dbReference type="NCBI Taxonomy" id="1445034"/>
    <lineage>
        <taxon>Bacteria</taxon>
        <taxon>Pseudomonadati</taxon>
        <taxon>Pseudomonadota</taxon>
        <taxon>Alphaproteobacteria</taxon>
        <taxon>Caulobacterales</taxon>
        <taxon>Caulobacteraceae</taxon>
        <taxon>Phenylobacterium</taxon>
    </lineage>
</organism>